<feature type="region of interest" description="Disordered" evidence="1">
    <location>
        <begin position="908"/>
        <end position="931"/>
    </location>
</feature>
<evidence type="ECO:0000313" key="3">
    <source>
        <dbReference type="Proteomes" id="UP000220922"/>
    </source>
</evidence>
<proteinExistence type="predicted"/>
<dbReference type="RefSeq" id="WP_097654147.1">
    <property type="nucleotide sequence ID" value="NZ_LYXE01000125.1"/>
</dbReference>
<dbReference type="OrthoDB" id="9757917at2"/>
<dbReference type="InterPro" id="IPR007555">
    <property type="entry name" value="DUF499"/>
</dbReference>
<feature type="compositionally biased region" description="Basic and acidic residues" evidence="1">
    <location>
        <begin position="908"/>
        <end position="920"/>
    </location>
</feature>
<dbReference type="EMBL" id="LYXE01000125">
    <property type="protein sequence ID" value="PDV97772.1"/>
    <property type="molecule type" value="Genomic_DNA"/>
</dbReference>
<name>A0A2H3KIT9_9CHLR</name>
<dbReference type="Proteomes" id="UP000220922">
    <property type="component" value="Unassembled WGS sequence"/>
</dbReference>
<protein>
    <submittedName>
        <fullName evidence="2">AAA family ATPase</fullName>
    </submittedName>
</protein>
<evidence type="ECO:0000256" key="1">
    <source>
        <dbReference type="SAM" id="MobiDB-lite"/>
    </source>
</evidence>
<reference evidence="2 3" key="1">
    <citation type="submission" date="2016-05" db="EMBL/GenBank/DDBJ databases">
        <authorList>
            <person name="Lavstsen T."/>
            <person name="Jespersen J.S."/>
        </authorList>
    </citation>
    <scope>NUCLEOTIDE SEQUENCE [LARGE SCALE GENOMIC DNA]</scope>
    <source>
        <strain evidence="2 3">B7-9</strain>
    </source>
</reference>
<dbReference type="Pfam" id="PF04465">
    <property type="entry name" value="DUF499"/>
    <property type="match status" value="1"/>
</dbReference>
<evidence type="ECO:0000313" key="2">
    <source>
        <dbReference type="EMBL" id="PDV97772.1"/>
    </source>
</evidence>
<dbReference type="AlphaFoldDB" id="A0A2H3KIT9"/>
<comment type="caution">
    <text evidence="2">The sequence shown here is derived from an EMBL/GenBank/DDBJ whole genome shotgun (WGS) entry which is preliminary data.</text>
</comment>
<sequence length="1005" mass="111527">MALKPWYTVIPPREDLRSGKPLDASEFAVHLDQVRDERAPIDYRDPERFFERTYLTQTLLGLGSEVVRRLSGETTETSAVFNLSTQFGGGKTHALTLLYHLAKHGKGADHWPGVQRILEKGGVASVPDAAVAVFVGTEFDSLTGRGGTDGTPLRRTPWGEIAYQLGGAPALAVLAEHEEQFVEPKGDVIRAFLPKDKPCLILMDEIINYVSTYRRKGYGNALYNFIQALSETARGMKNVVLVVSIPASVLDYTAEDIDDEGRFKRMLDRLGKAYMMSAESETSEIIRRRLFEWDLRAVGQNGRIALPKEALNTCNDYADWVVAHRQSLPQSFPIDSARDAFAATYPFHPMVLSVFERKWQSLPRFQQTRGMLRLLALWVSKAYREGFTGAFRDPLIDLGTAPLDDAMFRAAAFEQLGESKLEVPVTTDICGKKDSHAARLDEEASDTIKRARLHRKVATAIFFESNGGQAQSYATLPEVRMSVAAPTLDIANVETVLEALVPPNGVCYYLDTNKNRYWFSTKPNLSKLLADRKASVQSPRIDERVRTEIEKVFSPLPGTERVFFPTASGHIPNQPVLTLVILAPDQSPQDSLTLTRLEAMTRESGNGSRTFKSALLWVLADGDGALREEARKLLAWEAISDEKDDLALDEVQKKQIDTNFSNARRDLRESVWRAYNHIAMLGKGNDIEVKNLGLVHSSSANSPVQLIINRLKMDGDIEESIGPSFLVRNWPAFAEWSTRSVRDAFFASPKFPRLLSATAVKETIAKGVANGFLAYVGKMADGDYQPFIYGTSLQPGDVEISDDMYVITKETADAYQRAKSEARTLTSLVISPSQITLKPSEQCKFTVQGYDQQRKEMPVESVVWSTSAGFIAENGTFVASDEPGTTTITATLGSITATSTIQVRSVDDKGIRDGSDDGNHQPELPKPVDPPMPDALARLIWEGEIPWQKWANFYPKILAKFASTKGLKLTLRVEVAPDKGVSAQQVEEMKLGLRELGLDDTVRTE</sequence>
<keyword evidence="3" id="KW-1185">Reference proteome</keyword>
<accession>A0A2H3KIT9</accession>
<dbReference type="Gene3D" id="2.60.40.1080">
    <property type="match status" value="1"/>
</dbReference>
<organism evidence="2 3">
    <name type="scientific">Candidatus Chloroploca asiatica</name>
    <dbReference type="NCBI Taxonomy" id="1506545"/>
    <lineage>
        <taxon>Bacteria</taxon>
        <taxon>Bacillati</taxon>
        <taxon>Chloroflexota</taxon>
        <taxon>Chloroflexia</taxon>
        <taxon>Chloroflexales</taxon>
        <taxon>Chloroflexineae</taxon>
        <taxon>Oscillochloridaceae</taxon>
        <taxon>Candidatus Chloroploca</taxon>
    </lineage>
</organism>
<gene>
    <name evidence="2" type="ORF">A9Q02_17675</name>
</gene>